<dbReference type="PANTHER" id="PTHR34322">
    <property type="entry name" value="TRANSPOSASE, Y1_TNP DOMAIN-CONTAINING"/>
    <property type="match status" value="1"/>
</dbReference>
<dbReference type="InterPro" id="IPR002686">
    <property type="entry name" value="Transposase_17"/>
</dbReference>
<organism evidence="2 3">
    <name type="scientific">Mesonia mobilis</name>
    <dbReference type="NCBI Taxonomy" id="369791"/>
    <lineage>
        <taxon>Bacteria</taxon>
        <taxon>Pseudomonadati</taxon>
        <taxon>Bacteroidota</taxon>
        <taxon>Flavobacteriia</taxon>
        <taxon>Flavobacteriales</taxon>
        <taxon>Flavobacteriaceae</taxon>
        <taxon>Mesonia</taxon>
    </lineage>
</organism>
<name>A0ABQ3BGG8_9FLAO</name>
<dbReference type="PANTHER" id="PTHR34322:SF2">
    <property type="entry name" value="TRANSPOSASE IS200-LIKE DOMAIN-CONTAINING PROTEIN"/>
    <property type="match status" value="1"/>
</dbReference>
<dbReference type="EMBL" id="BMWY01000001">
    <property type="protein sequence ID" value="GGZ43564.1"/>
    <property type="molecule type" value="Genomic_DNA"/>
</dbReference>
<dbReference type="Pfam" id="PF01797">
    <property type="entry name" value="Y1_Tnp"/>
    <property type="match status" value="1"/>
</dbReference>
<sequence>MKLEALEQEKYYHIYNRGINGNTIFFSNDNKSYFLSKLKIYLENKVEILAYCLLSNHFHLIVKIITKPSIATQSFSNLFNAYAKAINKQQKRTGSLFEKHFKRIELKNEKYLQNLILYIHLNPMKHFNIDFESYKYSSYPSILSDKPTTLKRNDVLQLFDGKENFKYVHQQKNLEIEEKFKLE</sequence>
<keyword evidence="3" id="KW-1185">Reference proteome</keyword>
<evidence type="ECO:0000313" key="2">
    <source>
        <dbReference type="EMBL" id="GGZ43564.1"/>
    </source>
</evidence>
<dbReference type="Gene3D" id="3.30.70.1290">
    <property type="entry name" value="Transposase IS200-like"/>
    <property type="match status" value="1"/>
</dbReference>
<feature type="domain" description="Transposase IS200-like" evidence="1">
    <location>
        <begin position="7"/>
        <end position="122"/>
    </location>
</feature>
<evidence type="ECO:0000259" key="1">
    <source>
        <dbReference type="SMART" id="SM01321"/>
    </source>
</evidence>
<accession>A0ABQ3BGG8</accession>
<gene>
    <name evidence="2" type="ORF">GCM10008088_00610</name>
</gene>
<dbReference type="SMART" id="SM01321">
    <property type="entry name" value="Y1_Tnp"/>
    <property type="match status" value="1"/>
</dbReference>
<dbReference type="GeneID" id="94367699"/>
<dbReference type="SUPFAM" id="SSF143422">
    <property type="entry name" value="Transposase IS200-like"/>
    <property type="match status" value="1"/>
</dbReference>
<proteinExistence type="predicted"/>
<comment type="caution">
    <text evidence="2">The sequence shown here is derived from an EMBL/GenBank/DDBJ whole genome shotgun (WGS) entry which is preliminary data.</text>
</comment>
<reference evidence="3" key="1">
    <citation type="journal article" date="2019" name="Int. J. Syst. Evol. Microbiol.">
        <title>The Global Catalogue of Microorganisms (GCM) 10K type strain sequencing project: providing services to taxonomists for standard genome sequencing and annotation.</title>
        <authorList>
            <consortium name="The Broad Institute Genomics Platform"/>
            <consortium name="The Broad Institute Genome Sequencing Center for Infectious Disease"/>
            <person name="Wu L."/>
            <person name="Ma J."/>
        </authorList>
    </citation>
    <scope>NUCLEOTIDE SEQUENCE [LARGE SCALE GENOMIC DNA]</scope>
    <source>
        <strain evidence="3">KCTC 12708</strain>
    </source>
</reference>
<protein>
    <recommendedName>
        <fullName evidence="1">Transposase IS200-like domain-containing protein</fullName>
    </recommendedName>
</protein>
<dbReference type="InterPro" id="IPR036515">
    <property type="entry name" value="Transposase_17_sf"/>
</dbReference>
<dbReference type="RefSeq" id="WP_027884740.1">
    <property type="nucleotide sequence ID" value="NZ_BMWY01000001.1"/>
</dbReference>
<dbReference type="Proteomes" id="UP000615593">
    <property type="component" value="Unassembled WGS sequence"/>
</dbReference>
<evidence type="ECO:0000313" key="3">
    <source>
        <dbReference type="Proteomes" id="UP000615593"/>
    </source>
</evidence>